<dbReference type="SUPFAM" id="SSF57716">
    <property type="entry name" value="Glucocorticoid receptor-like (DNA-binding domain)"/>
    <property type="match status" value="2"/>
</dbReference>
<evidence type="ECO:0000256" key="6">
    <source>
        <dbReference type="ARBA" id="ARBA00023015"/>
    </source>
</evidence>
<protein>
    <submittedName>
        <fullName evidence="15">Zinc finger protein 729-like isoform X1</fullName>
    </submittedName>
</protein>
<evidence type="ECO:0000256" key="10">
    <source>
        <dbReference type="PROSITE-ProRule" id="PRU00042"/>
    </source>
</evidence>
<feature type="binding site" evidence="11">
    <location>
        <position position="30"/>
    </location>
    <ligand>
        <name>Zn(2+)</name>
        <dbReference type="ChEBI" id="CHEBI:29105"/>
    </ligand>
</feature>
<dbReference type="FunFam" id="3.30.160.60:FF:000624">
    <property type="entry name" value="zinc finger protein 697"/>
    <property type="match status" value="1"/>
</dbReference>
<evidence type="ECO:0000256" key="2">
    <source>
        <dbReference type="ARBA" id="ARBA00022723"/>
    </source>
</evidence>
<comment type="subcellular location">
    <subcellularLocation>
        <location evidence="1">Nucleus</location>
    </subcellularLocation>
</comment>
<dbReference type="GeneID" id="115625385"/>
<dbReference type="Pfam" id="PF07776">
    <property type="entry name" value="zf-AD"/>
    <property type="match status" value="2"/>
</dbReference>
<dbReference type="PANTHER" id="PTHR24393:SF34">
    <property type="entry name" value="PR_SET DOMAIN 13"/>
    <property type="match status" value="1"/>
</dbReference>
<dbReference type="GO" id="GO:0000978">
    <property type="term" value="F:RNA polymerase II cis-regulatory region sequence-specific DNA binding"/>
    <property type="evidence" value="ECO:0007669"/>
    <property type="project" value="TreeGrafter"/>
</dbReference>
<evidence type="ECO:0000256" key="3">
    <source>
        <dbReference type="ARBA" id="ARBA00022737"/>
    </source>
</evidence>
<feature type="binding site" evidence="11">
    <location>
        <position position="186"/>
    </location>
    <ligand>
        <name>Zn(2+)</name>
        <dbReference type="ChEBI" id="CHEBI:29105"/>
    </ligand>
</feature>
<evidence type="ECO:0000256" key="9">
    <source>
        <dbReference type="ARBA" id="ARBA00023242"/>
    </source>
</evidence>
<dbReference type="Proteomes" id="UP000504634">
    <property type="component" value="Unplaced"/>
</dbReference>
<dbReference type="PANTHER" id="PTHR24393">
    <property type="entry name" value="ZINC FINGER PROTEIN"/>
    <property type="match status" value="1"/>
</dbReference>
<proteinExistence type="predicted"/>
<dbReference type="PROSITE" id="PS51915">
    <property type="entry name" value="ZAD"/>
    <property type="match status" value="2"/>
</dbReference>
<keyword evidence="6" id="KW-0805">Transcription regulation</keyword>
<dbReference type="OrthoDB" id="6591996at2759"/>
<feature type="binding site" evidence="11">
    <location>
        <position position="140"/>
    </location>
    <ligand>
        <name>Zn(2+)</name>
        <dbReference type="ChEBI" id="CHEBI:29105"/>
    </ligand>
</feature>
<dbReference type="InterPro" id="IPR036236">
    <property type="entry name" value="Znf_C2H2_sf"/>
</dbReference>
<evidence type="ECO:0000259" key="13">
    <source>
        <dbReference type="PROSITE" id="PS51915"/>
    </source>
</evidence>
<feature type="domain" description="C2H2-type" evidence="12">
    <location>
        <begin position="354"/>
        <end position="381"/>
    </location>
</feature>
<reference evidence="15" key="1">
    <citation type="submission" date="2025-08" db="UniProtKB">
        <authorList>
            <consortium name="RefSeq"/>
        </authorList>
    </citation>
    <scope>IDENTIFICATION</scope>
    <source>
        <strain evidence="15">11010-0011.00</strain>
        <tissue evidence="15">Whole body</tissue>
    </source>
</reference>
<feature type="binding site" evidence="11">
    <location>
        <position position="143"/>
    </location>
    <ligand>
        <name>Zn(2+)</name>
        <dbReference type="ChEBI" id="CHEBI:29105"/>
    </ligand>
</feature>
<keyword evidence="4 10" id="KW-0863">Zinc-finger</keyword>
<keyword evidence="14" id="KW-1185">Reference proteome</keyword>
<dbReference type="PROSITE" id="PS00028">
    <property type="entry name" value="ZINC_FINGER_C2H2_1"/>
    <property type="match status" value="4"/>
</dbReference>
<feature type="binding site" evidence="11">
    <location>
        <position position="78"/>
    </location>
    <ligand>
        <name>Zn(2+)</name>
        <dbReference type="ChEBI" id="CHEBI:29105"/>
    </ligand>
</feature>
<accession>A0A6J2TMQ8</accession>
<dbReference type="InterPro" id="IPR003604">
    <property type="entry name" value="Matrin/U1-like-C_Znf_C2H2"/>
</dbReference>
<evidence type="ECO:0000313" key="15">
    <source>
        <dbReference type="RefSeq" id="XP_030376282.1"/>
    </source>
</evidence>
<feature type="domain" description="ZAD" evidence="13">
    <location>
        <begin position="25"/>
        <end position="102"/>
    </location>
</feature>
<keyword evidence="5 11" id="KW-0862">Zinc</keyword>
<feature type="domain" description="C2H2-type" evidence="12">
    <location>
        <begin position="382"/>
        <end position="406"/>
    </location>
</feature>
<keyword evidence="7" id="KW-0238">DNA-binding</keyword>
<sequence>MHVKYINTYNNNNRGNKRWIMDSQAMCRICREFICCATTQQLIVEGTDFLKLRHRIELLTGVWMENLSNVPQRICTSCRFDLDQAVAFRERCISTEVRLSKNIELISGEIQISTTRHRKQQLLCKPLIFNSSAETFSCMCRICGEFIFSGTAKDIFKDESNFTIPRIELLTGLWLRDLPNMPRYICIPCSFDLDQAVTFRERCLSAQLRFFKWERTCPKDICDLKCMVDEREPCGNSSECNNTNKNTCNIKSSHSTELTEEHSYKCELCNNIFSHIDQLERHVCSPKHQAKLWPNLTNDQTLDHKVYEEKKPFKCELCDRIFPTIGGLRRHESSVPHRNKLSKTLDASQVERSFQCFFCDKKFVTSSNRTVHHRVHTGDRPYKCEVCNSSFKRNHHLRRHERRLEHKKMIMMANGTTSDINGTL</sequence>
<dbReference type="AlphaFoldDB" id="A0A6J2TMQ8"/>
<feature type="domain" description="C2H2-type" evidence="12">
    <location>
        <begin position="264"/>
        <end position="288"/>
    </location>
</feature>
<feature type="binding site" evidence="11">
    <location>
        <position position="27"/>
    </location>
    <ligand>
        <name>Zn(2+)</name>
        <dbReference type="ChEBI" id="CHEBI:29105"/>
    </ligand>
</feature>
<keyword evidence="3" id="KW-0677">Repeat</keyword>
<evidence type="ECO:0000256" key="5">
    <source>
        <dbReference type="ARBA" id="ARBA00022833"/>
    </source>
</evidence>
<evidence type="ECO:0000256" key="8">
    <source>
        <dbReference type="ARBA" id="ARBA00023163"/>
    </source>
</evidence>
<dbReference type="RefSeq" id="XP_030376282.1">
    <property type="nucleotide sequence ID" value="XM_030520422.1"/>
</dbReference>
<dbReference type="PROSITE" id="PS50157">
    <property type="entry name" value="ZINC_FINGER_C2H2_2"/>
    <property type="match status" value="4"/>
</dbReference>
<dbReference type="SUPFAM" id="SSF57667">
    <property type="entry name" value="beta-beta-alpha zinc fingers"/>
    <property type="match status" value="3"/>
</dbReference>
<evidence type="ECO:0000256" key="4">
    <source>
        <dbReference type="ARBA" id="ARBA00022771"/>
    </source>
</evidence>
<organism evidence="14 15">
    <name type="scientific">Drosophila lebanonensis</name>
    <name type="common">Fruit fly</name>
    <name type="synonym">Scaptodrosophila lebanonensis</name>
    <dbReference type="NCBI Taxonomy" id="7225"/>
    <lineage>
        <taxon>Eukaryota</taxon>
        <taxon>Metazoa</taxon>
        <taxon>Ecdysozoa</taxon>
        <taxon>Arthropoda</taxon>
        <taxon>Hexapoda</taxon>
        <taxon>Insecta</taxon>
        <taxon>Pterygota</taxon>
        <taxon>Neoptera</taxon>
        <taxon>Endopterygota</taxon>
        <taxon>Diptera</taxon>
        <taxon>Brachycera</taxon>
        <taxon>Muscomorpha</taxon>
        <taxon>Ephydroidea</taxon>
        <taxon>Drosophilidae</taxon>
        <taxon>Scaptodrosophila</taxon>
    </lineage>
</organism>
<dbReference type="GO" id="GO:0001228">
    <property type="term" value="F:DNA-binding transcription activator activity, RNA polymerase II-specific"/>
    <property type="evidence" value="ECO:0007669"/>
    <property type="project" value="TreeGrafter"/>
</dbReference>
<dbReference type="GO" id="GO:0008270">
    <property type="term" value="F:zinc ion binding"/>
    <property type="evidence" value="ECO:0007669"/>
    <property type="project" value="UniProtKB-UniRule"/>
</dbReference>
<dbReference type="Pfam" id="PF00096">
    <property type="entry name" value="zf-C2H2"/>
    <property type="match status" value="2"/>
</dbReference>
<evidence type="ECO:0000256" key="7">
    <source>
        <dbReference type="ARBA" id="ARBA00023125"/>
    </source>
</evidence>
<dbReference type="Gene3D" id="3.30.160.60">
    <property type="entry name" value="Classic Zinc Finger"/>
    <property type="match status" value="3"/>
</dbReference>
<dbReference type="GO" id="GO:0005634">
    <property type="term" value="C:nucleus"/>
    <property type="evidence" value="ECO:0007669"/>
    <property type="project" value="UniProtKB-SubCell"/>
</dbReference>
<dbReference type="InterPro" id="IPR012934">
    <property type="entry name" value="Znf_AD"/>
</dbReference>
<dbReference type="SMART" id="SM00451">
    <property type="entry name" value="ZnF_U1"/>
    <property type="match status" value="3"/>
</dbReference>
<keyword evidence="9" id="KW-0539">Nucleus</keyword>
<feature type="binding site" evidence="11">
    <location>
        <position position="75"/>
    </location>
    <ligand>
        <name>Zn(2+)</name>
        <dbReference type="ChEBI" id="CHEBI:29105"/>
    </ligand>
</feature>
<evidence type="ECO:0000313" key="14">
    <source>
        <dbReference type="Proteomes" id="UP000504634"/>
    </source>
</evidence>
<name>A0A6J2TMQ8_DROLE</name>
<gene>
    <name evidence="15" type="primary">LOC115625385</name>
</gene>
<evidence type="ECO:0000256" key="1">
    <source>
        <dbReference type="ARBA" id="ARBA00004123"/>
    </source>
</evidence>
<dbReference type="InterPro" id="IPR013087">
    <property type="entry name" value="Znf_C2H2_type"/>
</dbReference>
<dbReference type="SMART" id="SM00868">
    <property type="entry name" value="zf-AD"/>
    <property type="match status" value="2"/>
</dbReference>
<keyword evidence="2 11" id="KW-0479">Metal-binding</keyword>
<keyword evidence="8" id="KW-0804">Transcription</keyword>
<feature type="domain" description="ZAD" evidence="13">
    <location>
        <begin position="138"/>
        <end position="213"/>
    </location>
</feature>
<feature type="domain" description="C2H2-type" evidence="12">
    <location>
        <begin position="313"/>
        <end position="342"/>
    </location>
</feature>
<evidence type="ECO:0000259" key="12">
    <source>
        <dbReference type="PROSITE" id="PS50157"/>
    </source>
</evidence>
<dbReference type="SMART" id="SM00355">
    <property type="entry name" value="ZnF_C2H2"/>
    <property type="match status" value="4"/>
</dbReference>
<evidence type="ECO:0000256" key="11">
    <source>
        <dbReference type="PROSITE-ProRule" id="PRU01263"/>
    </source>
</evidence>
<dbReference type="FunFam" id="3.30.160.60:FF:000325">
    <property type="entry name" value="ZFP90 zinc finger protein"/>
    <property type="match status" value="1"/>
</dbReference>
<feature type="binding site" evidence="11">
    <location>
        <position position="189"/>
    </location>
    <ligand>
        <name>Zn(2+)</name>
        <dbReference type="ChEBI" id="CHEBI:29105"/>
    </ligand>
</feature>